<keyword evidence="3" id="KW-1185">Reference proteome</keyword>
<dbReference type="VEuPathDB" id="FungiDB:EYZ11_012955"/>
<evidence type="ECO:0000313" key="2">
    <source>
        <dbReference type="EMBL" id="THC87598.1"/>
    </source>
</evidence>
<evidence type="ECO:0000313" key="3">
    <source>
        <dbReference type="Proteomes" id="UP000308092"/>
    </source>
</evidence>
<sequence length="41" mass="4491">MQETLFDGPTLSPAGGPHPTVEDLHNFKRGERKEIVGDDAK</sequence>
<dbReference type="EMBL" id="SOSA01001120">
    <property type="protein sequence ID" value="THC87598.1"/>
    <property type="molecule type" value="Genomic_DNA"/>
</dbReference>
<feature type="compositionally biased region" description="Basic and acidic residues" evidence="1">
    <location>
        <begin position="20"/>
        <end position="41"/>
    </location>
</feature>
<proteinExistence type="predicted"/>
<protein>
    <submittedName>
        <fullName evidence="2">Uncharacterized protein</fullName>
    </submittedName>
</protein>
<reference evidence="2 3" key="1">
    <citation type="submission" date="2019-03" db="EMBL/GenBank/DDBJ databases">
        <title>The genome sequence of a newly discovered highly antifungal drug resistant Aspergillus species, Aspergillus tanneri NIH 1004.</title>
        <authorList>
            <person name="Mounaud S."/>
            <person name="Singh I."/>
            <person name="Joardar V."/>
            <person name="Pakala S."/>
            <person name="Pakala S."/>
            <person name="Venepally P."/>
            <person name="Hoover J."/>
            <person name="Nierman W."/>
            <person name="Chung J."/>
            <person name="Losada L."/>
        </authorList>
    </citation>
    <scope>NUCLEOTIDE SEQUENCE [LARGE SCALE GENOMIC DNA]</scope>
    <source>
        <strain evidence="2 3">NIH1004</strain>
    </source>
</reference>
<organism evidence="2 3">
    <name type="scientific">Aspergillus tanneri</name>
    <dbReference type="NCBI Taxonomy" id="1220188"/>
    <lineage>
        <taxon>Eukaryota</taxon>
        <taxon>Fungi</taxon>
        <taxon>Dikarya</taxon>
        <taxon>Ascomycota</taxon>
        <taxon>Pezizomycotina</taxon>
        <taxon>Eurotiomycetes</taxon>
        <taxon>Eurotiomycetidae</taxon>
        <taxon>Eurotiales</taxon>
        <taxon>Aspergillaceae</taxon>
        <taxon>Aspergillus</taxon>
        <taxon>Aspergillus subgen. Circumdati</taxon>
    </lineage>
</organism>
<accession>A0A4S3J123</accession>
<dbReference type="Proteomes" id="UP000308092">
    <property type="component" value="Unassembled WGS sequence"/>
</dbReference>
<name>A0A4S3J123_9EURO</name>
<feature type="region of interest" description="Disordered" evidence="1">
    <location>
        <begin position="1"/>
        <end position="41"/>
    </location>
</feature>
<comment type="caution">
    <text evidence="2">The sequence shown here is derived from an EMBL/GenBank/DDBJ whole genome shotgun (WGS) entry which is preliminary data.</text>
</comment>
<gene>
    <name evidence="2" type="ORF">EYZ11_012955</name>
</gene>
<dbReference type="AlphaFoldDB" id="A0A4S3J123"/>
<evidence type="ECO:0000256" key="1">
    <source>
        <dbReference type="SAM" id="MobiDB-lite"/>
    </source>
</evidence>